<gene>
    <name evidence="4" type="ORF">LSCM1_01900</name>
</gene>
<evidence type="ECO:0000256" key="1">
    <source>
        <dbReference type="ARBA" id="ARBA00022737"/>
    </source>
</evidence>
<evidence type="ECO:0008006" key="6">
    <source>
        <dbReference type="Google" id="ProtNLM"/>
    </source>
</evidence>
<dbReference type="InterPro" id="IPR019734">
    <property type="entry name" value="TPR_rpt"/>
</dbReference>
<dbReference type="InterPro" id="IPR045075">
    <property type="entry name" value="Syf1-like"/>
</dbReference>
<dbReference type="Proteomes" id="UP000673552">
    <property type="component" value="Chromosome 32"/>
</dbReference>
<sequence length="1275" mass="135692">MEETRDKYEQLLANVDWHSPHPPKGYQYGAGRGAKGFVTTAELTTNANTRAKMTRDENDFFAAMERLEERPPASKRKDAKGAANQVGGRHVSGVSSIHAGSDSPRAVKLSLEDLATLEVTPSPTAAKPITAAASHSVSSGSAPPRPLIVPNLSPHAPGPGAPAPLVVRSARTEEGEAAEEHAFADERVVTAYDVLKGKVSAVQAGLHSVLEMGSTEEQTTWITHARAFREMGMTRRAYQTLVDGCAVTGKKGKRIWEERLRYLAKDNDTGRRRLLEEATSACPTEEELWIQLLSYVPPLERVQCLQRAVLACPSSERLWLRLVHYVPSSHDQRVLLQRALQHTPTLPLLWARLARLETYQIGKEMFQAAAARFPSLALIIEAAKYVEWHELAHCWACRFRSTGAVLQPSRSDGPHVLAAEERHTGSTPTTVAMFEAVQRADAGVHSLVRTAQHNYLDLSEAGSRHAWLLLALSLLHDGGAESFDEAEASSADGAATAAPRVATAAPSVYVCTAAHMFLCIVDPNDKKGAANAVPVTWLEDVVALLPAGATGQHSVQCALWYSWLRMHQQQLESMGSSDRATEALAGVGSSTTAEVTRSAAIITPRNILPLFASAILSASASVLQSDLPVLLRCDSDNAAGREEGASLSSTTCEPTAAGVAVSACAVKRRAAEEGEEEEELGKSSVAPAATAMTPGPVNANVAGAAPELPPPPPPLLVVLASLLGAAKHIAAPVACARGDNVIGREGPDSRLNEALELLLVEVPLTVSDALYRRGCFAAALSFIDDLLCTIISSAIRKAAEVLRLYVARAKMLAAVGDTMAADACLMSAIDAAKGAAATAQHQQREEVVWVKLAVLRRSRGQAIDALVADGLRRCPRSSRLWLIWLDERRRAIQKRQDVLAPTSAAVSPVDLLRQDESLASDVRELRMLCKKALSPDHCRTVAAVWIFVAARVEAELLRNIAVARALLTDALSACAADLQRTRSHVLARGVPAQELERQARAAARIGVAQVMLDAQYGTPGQALEMVQEVLQRLPKTREGTFAMAQDDALGELLGLFISLEPPASRGRAAAQVMRQWKSREPLALCAVAQLYFAAGQYARALDEAKKAVQLSKGRCGDAVGLLWRMAEAPVMQPFMREAVAGKAPDGCGEDGQRDVALVDAASAGALTADAIQQWVLTVMNSSGNTGVGSGSSSISGASCSPAVEDSAAPASGGSLAAPFAVVPNSGPLWITVAKVEDPGNVTLLGYRRPVAEMLRDVARRISLTCPVAASPAAPL</sequence>
<comment type="caution">
    <text evidence="4">The sequence shown here is derived from an EMBL/GenBank/DDBJ whole genome shotgun (WGS) entry which is preliminary data.</text>
</comment>
<proteinExistence type="predicted"/>
<reference evidence="4 5" key="1">
    <citation type="submission" date="2021-03" db="EMBL/GenBank/DDBJ databases">
        <title>Leishmania (Mundinia) martiniquensis Genome sequencing and assembly.</title>
        <authorList>
            <person name="Almutairi H."/>
            <person name="Gatherer D."/>
        </authorList>
    </citation>
    <scope>NUCLEOTIDE SEQUENCE [LARGE SCALE GENOMIC DNA]</scope>
    <source>
        <strain evidence="4">LSCM1</strain>
    </source>
</reference>
<accession>A0A836GC33</accession>
<dbReference type="AlphaFoldDB" id="A0A836GC33"/>
<dbReference type="RefSeq" id="XP_067176047.1">
    <property type="nucleotide sequence ID" value="XM_067319498.1"/>
</dbReference>
<dbReference type="Gene3D" id="1.25.40.10">
    <property type="entry name" value="Tetratricopeptide repeat domain"/>
    <property type="match status" value="1"/>
</dbReference>
<dbReference type="InterPro" id="IPR011990">
    <property type="entry name" value="TPR-like_helical_dom_sf"/>
</dbReference>
<dbReference type="OrthoDB" id="440128at2759"/>
<dbReference type="GeneID" id="92512010"/>
<dbReference type="EMBL" id="JAFEUZ010000032">
    <property type="protein sequence ID" value="KAG5470654.1"/>
    <property type="molecule type" value="Genomic_DNA"/>
</dbReference>
<feature type="region of interest" description="Disordered" evidence="3">
    <location>
        <begin position="69"/>
        <end position="101"/>
    </location>
</feature>
<feature type="region of interest" description="Disordered" evidence="3">
    <location>
        <begin position="670"/>
        <end position="689"/>
    </location>
</feature>
<keyword evidence="2" id="KW-0802">TPR repeat</keyword>
<evidence type="ECO:0000313" key="4">
    <source>
        <dbReference type="EMBL" id="KAG5470654.1"/>
    </source>
</evidence>
<dbReference type="PROSITE" id="PS50005">
    <property type="entry name" value="TPR"/>
    <property type="match status" value="1"/>
</dbReference>
<dbReference type="KEGG" id="lmat:92512010"/>
<protein>
    <recommendedName>
        <fullName evidence="6">PRP1 splicing factor N-terminal domain-containing protein</fullName>
    </recommendedName>
</protein>
<dbReference type="GO" id="GO:0071013">
    <property type="term" value="C:catalytic step 2 spliceosome"/>
    <property type="evidence" value="ECO:0007669"/>
    <property type="project" value="TreeGrafter"/>
</dbReference>
<evidence type="ECO:0000256" key="2">
    <source>
        <dbReference type="PROSITE-ProRule" id="PRU00339"/>
    </source>
</evidence>
<evidence type="ECO:0000256" key="3">
    <source>
        <dbReference type="SAM" id="MobiDB-lite"/>
    </source>
</evidence>
<dbReference type="GO" id="GO:0046540">
    <property type="term" value="C:U4/U6 x U5 tri-snRNP complex"/>
    <property type="evidence" value="ECO:0007669"/>
    <property type="project" value="TreeGrafter"/>
</dbReference>
<feature type="compositionally biased region" description="Basic and acidic residues" evidence="3">
    <location>
        <begin position="69"/>
        <end position="80"/>
    </location>
</feature>
<dbReference type="PANTHER" id="PTHR11246">
    <property type="entry name" value="PRE-MRNA SPLICING FACTOR"/>
    <property type="match status" value="1"/>
</dbReference>
<dbReference type="GO" id="GO:0000244">
    <property type="term" value="P:spliceosomal tri-snRNP complex assembly"/>
    <property type="evidence" value="ECO:0007669"/>
    <property type="project" value="TreeGrafter"/>
</dbReference>
<dbReference type="PANTHER" id="PTHR11246:SF1">
    <property type="entry name" value="PRE-MRNA-PROCESSING FACTOR 6"/>
    <property type="match status" value="1"/>
</dbReference>
<keyword evidence="1" id="KW-0677">Repeat</keyword>
<name>A0A836GC33_9TRYP</name>
<evidence type="ECO:0000313" key="5">
    <source>
        <dbReference type="Proteomes" id="UP000673552"/>
    </source>
</evidence>
<keyword evidence="5" id="KW-1185">Reference proteome</keyword>
<organism evidence="4 5">
    <name type="scientific">Leishmania martiniquensis</name>
    <dbReference type="NCBI Taxonomy" id="1580590"/>
    <lineage>
        <taxon>Eukaryota</taxon>
        <taxon>Discoba</taxon>
        <taxon>Euglenozoa</taxon>
        <taxon>Kinetoplastea</taxon>
        <taxon>Metakinetoplastina</taxon>
        <taxon>Trypanosomatida</taxon>
        <taxon>Trypanosomatidae</taxon>
        <taxon>Leishmaniinae</taxon>
        <taxon>Leishmania</taxon>
    </lineage>
</organism>
<feature type="repeat" description="TPR" evidence="2">
    <location>
        <begin position="1081"/>
        <end position="1114"/>
    </location>
</feature>